<dbReference type="GO" id="GO:0003677">
    <property type="term" value="F:DNA binding"/>
    <property type="evidence" value="ECO:0007669"/>
    <property type="project" value="InterPro"/>
</dbReference>
<protein>
    <recommendedName>
        <fullName evidence="2">DNA-directed DNA polymerase family A palm domain-containing protein</fullName>
    </recommendedName>
</protein>
<gene>
    <name evidence="3" type="ORF">LCGC14_2655330</name>
</gene>
<dbReference type="AlphaFoldDB" id="A0A0F9AFV0"/>
<dbReference type="SUPFAM" id="SSF56672">
    <property type="entry name" value="DNA/RNA polymerases"/>
    <property type="match status" value="1"/>
</dbReference>
<keyword evidence="1" id="KW-1133">Transmembrane helix</keyword>
<dbReference type="PANTHER" id="PTHR10133:SF62">
    <property type="entry name" value="DNA POLYMERASE THETA"/>
    <property type="match status" value="1"/>
</dbReference>
<dbReference type="Gene3D" id="1.10.150.20">
    <property type="entry name" value="5' to 3' exonuclease, C-terminal subdomain"/>
    <property type="match status" value="1"/>
</dbReference>
<feature type="non-terminal residue" evidence="3">
    <location>
        <position position="449"/>
    </location>
</feature>
<feature type="non-terminal residue" evidence="3">
    <location>
        <position position="1"/>
    </location>
</feature>
<dbReference type="Gene3D" id="3.30.70.370">
    <property type="match status" value="1"/>
</dbReference>
<dbReference type="SMART" id="SM00482">
    <property type="entry name" value="POLAc"/>
    <property type="match status" value="1"/>
</dbReference>
<dbReference type="PRINTS" id="PR00868">
    <property type="entry name" value="DNAPOLI"/>
</dbReference>
<dbReference type="InterPro" id="IPR002298">
    <property type="entry name" value="DNA_polymerase_A"/>
</dbReference>
<dbReference type="InterPro" id="IPR043502">
    <property type="entry name" value="DNA/RNA_pol_sf"/>
</dbReference>
<dbReference type="GO" id="GO:0006302">
    <property type="term" value="P:double-strand break repair"/>
    <property type="evidence" value="ECO:0007669"/>
    <property type="project" value="TreeGrafter"/>
</dbReference>
<evidence type="ECO:0000256" key="1">
    <source>
        <dbReference type="SAM" id="Phobius"/>
    </source>
</evidence>
<dbReference type="GO" id="GO:0003887">
    <property type="term" value="F:DNA-directed DNA polymerase activity"/>
    <property type="evidence" value="ECO:0007669"/>
    <property type="project" value="InterPro"/>
</dbReference>
<sequence length="449" mass="50343">ILGGLRAVAKILPIPGLSIAATMAGSLIGGMEKAAETPEQKTAALAARTAYEQNRSKIDLAMETQYAETAAKVHASAAGTLQTALKSTDKFVSRASPAYLWAFTLTFLLNYAGTTIVNWTLALKRQSTMVKDMRKFAKRGMDKDGNIAEPKIYIHAEPKITGTETGRLSYELLHQVPPHCKPAFLPDPGHLLFQFDYKQIELLVMLYVAREWELLGRCINDGFDFHTMTAADFYNKPYETIKKDRRDLRAAIKPISLGRLYGKGVRSTALDMEMTQKEVTEIYERYNKIIPGLSRFQSEEVDRVERKGYIHTEFGWRRWFTNEEQKYANRSSNATEIFNTRIQSNAGIRTRLALVEIWRALKAEYGEGVGSKARLVLTVHDSGLFSVHPSVIRTVARLITEIATSPAISLPAPKLGMATGLRFPIDLEVGENWGDMKPWEEYISGDLSL</sequence>
<name>A0A0F9AFV0_9ZZZZ</name>
<evidence type="ECO:0000313" key="3">
    <source>
        <dbReference type="EMBL" id="KKK97180.1"/>
    </source>
</evidence>
<evidence type="ECO:0000259" key="2">
    <source>
        <dbReference type="SMART" id="SM00482"/>
    </source>
</evidence>
<dbReference type="SMR" id="A0A0F9AFV0"/>
<accession>A0A0F9AFV0</accession>
<feature type="domain" description="DNA-directed DNA polymerase family A palm" evidence="2">
    <location>
        <begin position="179"/>
        <end position="391"/>
    </location>
</feature>
<reference evidence="3" key="1">
    <citation type="journal article" date="2015" name="Nature">
        <title>Complex archaea that bridge the gap between prokaryotes and eukaryotes.</title>
        <authorList>
            <person name="Spang A."/>
            <person name="Saw J.H."/>
            <person name="Jorgensen S.L."/>
            <person name="Zaremba-Niedzwiedzka K."/>
            <person name="Martijn J."/>
            <person name="Lind A.E."/>
            <person name="van Eijk R."/>
            <person name="Schleper C."/>
            <person name="Guy L."/>
            <person name="Ettema T.J."/>
        </authorList>
    </citation>
    <scope>NUCLEOTIDE SEQUENCE</scope>
</reference>
<organism evidence="3">
    <name type="scientific">marine sediment metagenome</name>
    <dbReference type="NCBI Taxonomy" id="412755"/>
    <lineage>
        <taxon>unclassified sequences</taxon>
        <taxon>metagenomes</taxon>
        <taxon>ecological metagenomes</taxon>
    </lineage>
</organism>
<keyword evidence="1" id="KW-0812">Transmembrane</keyword>
<dbReference type="InterPro" id="IPR001098">
    <property type="entry name" value="DNA-dir_DNA_pol_A_palm_dom"/>
</dbReference>
<dbReference type="GO" id="GO:0006261">
    <property type="term" value="P:DNA-templated DNA replication"/>
    <property type="evidence" value="ECO:0007669"/>
    <property type="project" value="InterPro"/>
</dbReference>
<dbReference type="PANTHER" id="PTHR10133">
    <property type="entry name" value="DNA POLYMERASE I"/>
    <property type="match status" value="1"/>
</dbReference>
<proteinExistence type="predicted"/>
<dbReference type="Pfam" id="PF00476">
    <property type="entry name" value="DNA_pol_A"/>
    <property type="match status" value="1"/>
</dbReference>
<feature type="transmembrane region" description="Helical" evidence="1">
    <location>
        <begin position="98"/>
        <end position="121"/>
    </location>
</feature>
<keyword evidence="1" id="KW-0472">Membrane</keyword>
<comment type="caution">
    <text evidence="3">The sequence shown here is derived from an EMBL/GenBank/DDBJ whole genome shotgun (WGS) entry which is preliminary data.</text>
</comment>
<dbReference type="EMBL" id="LAZR01046164">
    <property type="protein sequence ID" value="KKK97180.1"/>
    <property type="molecule type" value="Genomic_DNA"/>
</dbReference>